<feature type="transmembrane region" description="Helical" evidence="1">
    <location>
        <begin position="75"/>
        <end position="99"/>
    </location>
</feature>
<gene>
    <name evidence="2" type="ORF">SAMN04488056_10443</name>
</gene>
<dbReference type="Proteomes" id="UP000199236">
    <property type="component" value="Unassembled WGS sequence"/>
</dbReference>
<keyword evidence="3" id="KW-1185">Reference proteome</keyword>
<reference evidence="2 3" key="1">
    <citation type="submission" date="2016-10" db="EMBL/GenBank/DDBJ databases">
        <authorList>
            <person name="de Groot N.N."/>
        </authorList>
    </citation>
    <scope>NUCLEOTIDE SEQUENCE [LARGE SCALE GENOMIC DNA]</scope>
    <source>
        <strain evidence="2 3">CGMCC 1.9157</strain>
    </source>
</reference>
<dbReference type="AlphaFoldDB" id="A0A1I5FHN8"/>
<evidence type="ECO:0000313" key="3">
    <source>
        <dbReference type="Proteomes" id="UP000199236"/>
    </source>
</evidence>
<organism evidence="2 3">
    <name type="scientific">Cohaesibacter marisflavi</name>
    <dbReference type="NCBI Taxonomy" id="655353"/>
    <lineage>
        <taxon>Bacteria</taxon>
        <taxon>Pseudomonadati</taxon>
        <taxon>Pseudomonadota</taxon>
        <taxon>Alphaproteobacteria</taxon>
        <taxon>Hyphomicrobiales</taxon>
        <taxon>Cohaesibacteraceae</taxon>
    </lineage>
</organism>
<feature type="transmembrane region" description="Helical" evidence="1">
    <location>
        <begin position="7"/>
        <end position="30"/>
    </location>
</feature>
<keyword evidence="1" id="KW-0472">Membrane</keyword>
<dbReference type="EMBL" id="FOVR01000004">
    <property type="protein sequence ID" value="SFO23234.1"/>
    <property type="molecule type" value="Genomic_DNA"/>
</dbReference>
<evidence type="ECO:0000313" key="2">
    <source>
        <dbReference type="EMBL" id="SFO23234.1"/>
    </source>
</evidence>
<evidence type="ECO:0000256" key="1">
    <source>
        <dbReference type="SAM" id="Phobius"/>
    </source>
</evidence>
<dbReference type="STRING" id="655353.SAMN04488056_10443"/>
<keyword evidence="1" id="KW-0812">Transmembrane</keyword>
<protein>
    <submittedName>
        <fullName evidence="2">Uncharacterized protein</fullName>
    </submittedName>
</protein>
<sequence>MLLLRLFGVTLIGFWRLIIGIILGTILYIYCFLYQEQIYTSVHTASRIVIDWIDHQPYILAYAKWFELLKIDDKLAFALYVLFGRLAWMLIESSWHFLLRKSTR</sequence>
<accession>A0A1I5FHN8</accession>
<proteinExistence type="predicted"/>
<keyword evidence="1" id="KW-1133">Transmembrane helix</keyword>
<dbReference type="RefSeq" id="WP_090071437.1">
    <property type="nucleotide sequence ID" value="NZ_FOVR01000004.1"/>
</dbReference>
<name>A0A1I5FHN8_9HYPH</name>
<dbReference type="OrthoDB" id="8449111at2"/>